<keyword evidence="5 8" id="KW-0472">Membrane</keyword>
<evidence type="ECO:0000256" key="7">
    <source>
        <dbReference type="SAM" id="MobiDB-lite"/>
    </source>
</evidence>
<dbReference type="InterPro" id="IPR050445">
    <property type="entry name" value="Bact_polysacc_biosynth/exp"/>
</dbReference>
<dbReference type="GO" id="GO:0005886">
    <property type="term" value="C:plasma membrane"/>
    <property type="evidence" value="ECO:0007669"/>
    <property type="project" value="UniProtKB-SubCell"/>
</dbReference>
<evidence type="ECO:0000256" key="3">
    <source>
        <dbReference type="ARBA" id="ARBA00022692"/>
    </source>
</evidence>
<protein>
    <recommendedName>
        <fullName evidence="9">Polysaccharide chain length determinant N-terminal domain-containing protein</fullName>
    </recommendedName>
</protein>
<feature type="transmembrane region" description="Helical" evidence="8">
    <location>
        <begin position="61"/>
        <end position="79"/>
    </location>
</feature>
<name>A0A9D6Z338_9BACT</name>
<evidence type="ECO:0000256" key="8">
    <source>
        <dbReference type="SAM" id="Phobius"/>
    </source>
</evidence>
<dbReference type="Pfam" id="PF02706">
    <property type="entry name" value="Wzz"/>
    <property type="match status" value="1"/>
</dbReference>
<feature type="non-terminal residue" evidence="10">
    <location>
        <position position="392"/>
    </location>
</feature>
<evidence type="ECO:0000256" key="5">
    <source>
        <dbReference type="ARBA" id="ARBA00023136"/>
    </source>
</evidence>
<dbReference type="Proteomes" id="UP000807825">
    <property type="component" value="Unassembled WGS sequence"/>
</dbReference>
<keyword evidence="6" id="KW-0175">Coiled coil</keyword>
<gene>
    <name evidence="10" type="ORF">HY912_08220</name>
</gene>
<dbReference type="PANTHER" id="PTHR32309">
    <property type="entry name" value="TYROSINE-PROTEIN KINASE"/>
    <property type="match status" value="1"/>
</dbReference>
<dbReference type="EMBL" id="JACRDE010000224">
    <property type="protein sequence ID" value="MBI5249464.1"/>
    <property type="molecule type" value="Genomic_DNA"/>
</dbReference>
<keyword evidence="3 8" id="KW-0812">Transmembrane</keyword>
<accession>A0A9D6Z338</accession>
<dbReference type="PANTHER" id="PTHR32309:SF13">
    <property type="entry name" value="FERRIC ENTEROBACTIN TRANSPORT PROTEIN FEPE"/>
    <property type="match status" value="1"/>
</dbReference>
<evidence type="ECO:0000256" key="2">
    <source>
        <dbReference type="ARBA" id="ARBA00022475"/>
    </source>
</evidence>
<keyword evidence="2" id="KW-1003">Cell membrane</keyword>
<reference evidence="10" key="1">
    <citation type="submission" date="2020-07" db="EMBL/GenBank/DDBJ databases">
        <title>Huge and variable diversity of episymbiotic CPR bacteria and DPANN archaea in groundwater ecosystems.</title>
        <authorList>
            <person name="He C.Y."/>
            <person name="Keren R."/>
            <person name="Whittaker M."/>
            <person name="Farag I.F."/>
            <person name="Doudna J."/>
            <person name="Cate J.H.D."/>
            <person name="Banfield J.F."/>
        </authorList>
    </citation>
    <scope>NUCLEOTIDE SEQUENCE</scope>
    <source>
        <strain evidence="10">NC_groundwater_1664_Pr3_B-0.1um_52_9</strain>
    </source>
</reference>
<feature type="coiled-coil region" evidence="6">
    <location>
        <begin position="231"/>
        <end position="258"/>
    </location>
</feature>
<dbReference type="AlphaFoldDB" id="A0A9D6Z338"/>
<sequence>MKSKDGSEIVSRFDEGSFPAEGRALRPQYVQPLEPYESSFQSGFDRNTIIEYFYAILYRKWIVAGIFAVSILVAGFYAYTATPSYRSSATIEMEKVFPSSSNMNDLFSYFGQFELFYQTQIEFLKSRRLAEAFLKLMAQTDPPKKSTSEGDAQQDKAGAVSDQRQEERRQAAAADEILSRVTVTSVKGTQLIQVDMAAEDPVLAKRMLEKYLEAFVDESRRKRMEINAKVREWLKKELAETERQLKESESNLLEFSKTHGVVFQDRNPMTFLQRAGEAAYQSKDSRQTIESLKFDKDKVLPPQMSNEYLQSLKSQLASLRSEYTGLKSIYSPDYFKMGLLRNKIESLEQAIGEIEQSTLDSALESAKKKEAMSAETYEKSKQEAMGLSALMV</sequence>
<feature type="domain" description="Polysaccharide chain length determinant N-terminal" evidence="9">
    <location>
        <begin position="49"/>
        <end position="135"/>
    </location>
</feature>
<comment type="caution">
    <text evidence="10">The sequence shown here is derived from an EMBL/GenBank/DDBJ whole genome shotgun (WGS) entry which is preliminary data.</text>
</comment>
<feature type="region of interest" description="Disordered" evidence="7">
    <location>
        <begin position="141"/>
        <end position="171"/>
    </location>
</feature>
<comment type="subcellular location">
    <subcellularLocation>
        <location evidence="1">Cell membrane</location>
        <topology evidence="1">Multi-pass membrane protein</topology>
    </subcellularLocation>
</comment>
<evidence type="ECO:0000256" key="6">
    <source>
        <dbReference type="SAM" id="Coils"/>
    </source>
</evidence>
<keyword evidence="4 8" id="KW-1133">Transmembrane helix</keyword>
<feature type="coiled-coil region" evidence="6">
    <location>
        <begin position="309"/>
        <end position="357"/>
    </location>
</feature>
<proteinExistence type="predicted"/>
<dbReference type="GO" id="GO:0004713">
    <property type="term" value="F:protein tyrosine kinase activity"/>
    <property type="evidence" value="ECO:0007669"/>
    <property type="project" value="TreeGrafter"/>
</dbReference>
<evidence type="ECO:0000313" key="11">
    <source>
        <dbReference type="Proteomes" id="UP000807825"/>
    </source>
</evidence>
<evidence type="ECO:0000313" key="10">
    <source>
        <dbReference type="EMBL" id="MBI5249464.1"/>
    </source>
</evidence>
<organism evidence="10 11">
    <name type="scientific">Desulfomonile tiedjei</name>
    <dbReference type="NCBI Taxonomy" id="2358"/>
    <lineage>
        <taxon>Bacteria</taxon>
        <taxon>Pseudomonadati</taxon>
        <taxon>Thermodesulfobacteriota</taxon>
        <taxon>Desulfomonilia</taxon>
        <taxon>Desulfomonilales</taxon>
        <taxon>Desulfomonilaceae</taxon>
        <taxon>Desulfomonile</taxon>
    </lineage>
</organism>
<evidence type="ECO:0000256" key="4">
    <source>
        <dbReference type="ARBA" id="ARBA00022989"/>
    </source>
</evidence>
<evidence type="ECO:0000256" key="1">
    <source>
        <dbReference type="ARBA" id="ARBA00004651"/>
    </source>
</evidence>
<evidence type="ECO:0000259" key="9">
    <source>
        <dbReference type="Pfam" id="PF02706"/>
    </source>
</evidence>
<dbReference type="InterPro" id="IPR003856">
    <property type="entry name" value="LPS_length_determ_N"/>
</dbReference>